<dbReference type="Pfam" id="PF24476">
    <property type="entry name" value="DUF7580"/>
    <property type="match status" value="1"/>
</dbReference>
<evidence type="ECO:0000313" key="2">
    <source>
        <dbReference type="EMBL" id="TKA65259.1"/>
    </source>
</evidence>
<dbReference type="Gene3D" id="1.20.120.1020">
    <property type="entry name" value="Prion-inhibition and propagation, HeLo domain"/>
    <property type="match status" value="1"/>
</dbReference>
<dbReference type="PANTHER" id="PTHR37542">
    <property type="entry name" value="HELO DOMAIN-CONTAINING PROTEIN-RELATED"/>
    <property type="match status" value="1"/>
</dbReference>
<reference evidence="3 4" key="1">
    <citation type="submission" date="2017-03" db="EMBL/GenBank/DDBJ databases">
        <title>Genomes of endolithic fungi from Antarctica.</title>
        <authorList>
            <person name="Coleine C."/>
            <person name="Masonjones S."/>
            <person name="Stajich J.E."/>
        </authorList>
    </citation>
    <scope>NUCLEOTIDE SEQUENCE [LARGE SCALE GENOMIC DNA]</scope>
    <source>
        <strain evidence="3 4">CCFEE 5187</strain>
    </source>
</reference>
<evidence type="ECO:0000313" key="3">
    <source>
        <dbReference type="EMBL" id="TKA71822.1"/>
    </source>
</evidence>
<evidence type="ECO:0000259" key="1">
    <source>
        <dbReference type="PROSITE" id="PS50011"/>
    </source>
</evidence>
<dbReference type="EMBL" id="NAJN01001160">
    <property type="protein sequence ID" value="TKA65259.1"/>
    <property type="molecule type" value="Genomic_DNA"/>
</dbReference>
<dbReference type="Pfam" id="PF14479">
    <property type="entry name" value="HeLo"/>
    <property type="match status" value="1"/>
</dbReference>
<accession>A0A4U0X5T0</accession>
<dbReference type="Gene3D" id="1.10.510.10">
    <property type="entry name" value="Transferase(Phosphotransferase) domain 1"/>
    <property type="match status" value="1"/>
</dbReference>
<feature type="domain" description="Protein kinase" evidence="1">
    <location>
        <begin position="307"/>
        <end position="618"/>
    </location>
</feature>
<dbReference type="InterPro" id="IPR029498">
    <property type="entry name" value="HeLo_dom"/>
</dbReference>
<dbReference type="InterPro" id="IPR000719">
    <property type="entry name" value="Prot_kinase_dom"/>
</dbReference>
<protein>
    <recommendedName>
        <fullName evidence="1">Protein kinase domain-containing protein</fullName>
    </recommendedName>
</protein>
<sequence length="662" mass="74087">MPENCKSLRLRLAIEHARLLDWGELAGLTGEHDRRDFDRKLKANRTIIMALLSEMRSLLKILSVKSLRYAELRRDEPNLGAQDVAQTGDVEENHRRADNVPYRSRVVFAGGSEAQQQQGPLHAPPQGKLINKELVEDIDLDEYASIFQSPDIPEGKRRHMKGLNHIIKLGKGVKDISNHPKRLLWATIDKESFQGTITRLKELTDHLHETLGDTQMQILLDTTRETYMAMLQLTSSVAEMKDLLSVAQTAKIPDTEADDSESFVSRGSTLVNQGVGHNGDAFGFSPYAGSGYGTMFEKLARFSVDHAELLSPHSKECFGGTRLGPTVSSNLALQEDKDRGTRTIARFRGENVWIEWKGYREVNIGEGPDAVWSASPRLVTNVERLVALLQAQDKPAEFCVPTCLGYYLDEDNDRFAFVYKLPDGLPPTAKPHSLLELLQGKVLPIRTRVKVARDLATCLFHFHAVNWLHKGLRSASVLFFKAEDDVGLRGPYISGFEYARPDSKDSTTTGAPNDPEWAVYCHPSYQKSDHRGGFRKTYDMYSIGIILLEIAYWKPADHLFELENSKTTTTNLTPASAEGAVSTSSAKLQDVRSRLLTGESDLLENVRVTMGERYHNAVKACIQGLEYFKLPKSAIETDPVVSAYLQQAYLRLVVDTLDTITL</sequence>
<comment type="caution">
    <text evidence="3">The sequence shown here is derived from an EMBL/GenBank/DDBJ whole genome shotgun (WGS) entry which is preliminary data.</text>
</comment>
<dbReference type="OrthoDB" id="1911848at2759"/>
<dbReference type="AlphaFoldDB" id="A0A4U0X5T0"/>
<dbReference type="PANTHER" id="PTHR37542:SF1">
    <property type="entry name" value="PRION-INHIBITION AND PROPAGATION HELO DOMAIN-CONTAINING PROTEIN"/>
    <property type="match status" value="1"/>
</dbReference>
<dbReference type="InterPro" id="IPR011009">
    <property type="entry name" value="Kinase-like_dom_sf"/>
</dbReference>
<gene>
    <name evidence="3" type="ORF">B0A49_06848</name>
    <name evidence="2" type="ORF">B0A49_09807</name>
</gene>
<dbReference type="GO" id="GO:0004672">
    <property type="term" value="F:protein kinase activity"/>
    <property type="evidence" value="ECO:0007669"/>
    <property type="project" value="InterPro"/>
</dbReference>
<dbReference type="STRING" id="331657.A0A4U0X5T0"/>
<dbReference type="PROSITE" id="PS50011">
    <property type="entry name" value="PROTEIN_KINASE_DOM"/>
    <property type="match status" value="1"/>
</dbReference>
<proteinExistence type="predicted"/>
<evidence type="ECO:0000313" key="4">
    <source>
        <dbReference type="Proteomes" id="UP000308768"/>
    </source>
</evidence>
<dbReference type="GO" id="GO:0005524">
    <property type="term" value="F:ATP binding"/>
    <property type="evidence" value="ECO:0007669"/>
    <property type="project" value="InterPro"/>
</dbReference>
<organism evidence="3 4">
    <name type="scientific">Cryomyces minteri</name>
    <dbReference type="NCBI Taxonomy" id="331657"/>
    <lineage>
        <taxon>Eukaryota</taxon>
        <taxon>Fungi</taxon>
        <taxon>Dikarya</taxon>
        <taxon>Ascomycota</taxon>
        <taxon>Pezizomycotina</taxon>
        <taxon>Dothideomycetes</taxon>
        <taxon>Dothideomycetes incertae sedis</taxon>
        <taxon>Cryomyces</taxon>
    </lineage>
</organism>
<dbReference type="InterPro" id="IPR056002">
    <property type="entry name" value="DUF7580"/>
</dbReference>
<dbReference type="EMBL" id="NAJN01000541">
    <property type="protein sequence ID" value="TKA71822.1"/>
    <property type="molecule type" value="Genomic_DNA"/>
</dbReference>
<dbReference type="InterPro" id="IPR038305">
    <property type="entry name" value="HeLo_sf"/>
</dbReference>
<dbReference type="Proteomes" id="UP000308768">
    <property type="component" value="Unassembled WGS sequence"/>
</dbReference>
<keyword evidence="4" id="KW-1185">Reference proteome</keyword>
<dbReference type="SUPFAM" id="SSF56112">
    <property type="entry name" value="Protein kinase-like (PK-like)"/>
    <property type="match status" value="1"/>
</dbReference>
<name>A0A4U0X5T0_9PEZI</name>